<gene>
    <name evidence="3" type="ORF">JCM9152_2669</name>
</gene>
<dbReference type="CDD" id="cd08946">
    <property type="entry name" value="SDR_e"/>
    <property type="match status" value="1"/>
</dbReference>
<dbReference type="SUPFAM" id="SSF51735">
    <property type="entry name" value="NAD(P)-binding Rossmann-fold domains"/>
    <property type="match status" value="1"/>
</dbReference>
<dbReference type="Gene3D" id="3.40.50.720">
    <property type="entry name" value="NAD(P)-binding Rossmann-like Domain"/>
    <property type="match status" value="1"/>
</dbReference>
<dbReference type="Pfam" id="PF01370">
    <property type="entry name" value="Epimerase"/>
    <property type="match status" value="1"/>
</dbReference>
<protein>
    <submittedName>
        <fullName evidence="3">UDP-glucose 4-epimerase</fullName>
    </submittedName>
</protein>
<dbReference type="InterPro" id="IPR036291">
    <property type="entry name" value="NAD(P)-bd_dom_sf"/>
</dbReference>
<evidence type="ECO:0000313" key="3">
    <source>
        <dbReference type="EMBL" id="GAE31214.1"/>
    </source>
</evidence>
<name>W4QIP0_9BACI</name>
<dbReference type="RefSeq" id="WP_035344538.1">
    <property type="nucleotide sequence ID" value="NZ_BAUU01000017.1"/>
</dbReference>
<evidence type="ECO:0000313" key="4">
    <source>
        <dbReference type="Proteomes" id="UP000018895"/>
    </source>
</evidence>
<dbReference type="EMBL" id="BAUU01000017">
    <property type="protein sequence ID" value="GAE31214.1"/>
    <property type="molecule type" value="Genomic_DNA"/>
</dbReference>
<dbReference type="OrthoDB" id="2938417at2"/>
<dbReference type="InterPro" id="IPR001509">
    <property type="entry name" value="Epimerase_deHydtase"/>
</dbReference>
<comment type="similarity">
    <text evidence="1">Belongs to the NAD(P)-dependent epimerase/dehydratase family.</text>
</comment>
<keyword evidence="4" id="KW-1185">Reference proteome</keyword>
<dbReference type="PANTHER" id="PTHR43000">
    <property type="entry name" value="DTDP-D-GLUCOSE 4,6-DEHYDRATASE-RELATED"/>
    <property type="match status" value="1"/>
</dbReference>
<organism evidence="3 4">
    <name type="scientific">Halalkalibacter hemicellulosilyticusJCM 9152</name>
    <dbReference type="NCBI Taxonomy" id="1236971"/>
    <lineage>
        <taxon>Bacteria</taxon>
        <taxon>Bacillati</taxon>
        <taxon>Bacillota</taxon>
        <taxon>Bacilli</taxon>
        <taxon>Bacillales</taxon>
        <taxon>Bacillaceae</taxon>
        <taxon>Halalkalibacter</taxon>
    </lineage>
</organism>
<feature type="domain" description="NAD-dependent epimerase/dehydratase" evidence="2">
    <location>
        <begin position="4"/>
        <end position="229"/>
    </location>
</feature>
<evidence type="ECO:0000256" key="1">
    <source>
        <dbReference type="ARBA" id="ARBA00007637"/>
    </source>
</evidence>
<dbReference type="Proteomes" id="UP000018895">
    <property type="component" value="Unassembled WGS sequence"/>
</dbReference>
<sequence length="306" mass="35020">MGRALVTGGLGFIGFHLCERLLHEGYEVVLIDSMREDIDVEKEEKWMRIGRNASLTFHNEMIENIDLKKMMKKVDIVFHLAALTHADSKWPRLTEVIEKNVTVTERLIHACTSETRFVYASTVEVYGERPGKITEKTSTNPTSPYGITKLASERLIMRECKKKGISYYIFRLPTVYGPWQRSDMMFQQLLLGNENANVDRSTADLLYVEDCVDGLLLAATTKKHNEVYHLSTGRIGEWFSGLTLINRDHPKLAQKRPTVHVSNLKAIDDLGYKVKTSLQEGIAKQKQHVEQWQKQVLRNEGDGLKE</sequence>
<reference evidence="3" key="1">
    <citation type="journal article" date="2014" name="Genome Announc.">
        <title>Draft Genome Sequences of Three Alkaliphilic Bacillus Strains, Bacillus wakoensis JCM 9140T, Bacillus akibai JCM 9157T, and Bacillus hemicellulosilyticus JCM 9152T.</title>
        <authorList>
            <person name="Yuki M."/>
            <person name="Oshima K."/>
            <person name="Suda W."/>
            <person name="Oshida Y."/>
            <person name="Kitamura K."/>
            <person name="Iida T."/>
            <person name="Hattori M."/>
            <person name="Ohkuma M."/>
        </authorList>
    </citation>
    <scope>NUCLEOTIDE SEQUENCE [LARGE SCALE GENOMIC DNA]</scope>
    <source>
        <strain evidence="3">JCM 9152</strain>
    </source>
</reference>
<proteinExistence type="inferred from homology"/>
<comment type="caution">
    <text evidence="3">The sequence shown here is derived from an EMBL/GenBank/DDBJ whole genome shotgun (WGS) entry which is preliminary data.</text>
</comment>
<evidence type="ECO:0000259" key="2">
    <source>
        <dbReference type="Pfam" id="PF01370"/>
    </source>
</evidence>
<accession>W4QIP0</accession>
<dbReference type="AlphaFoldDB" id="W4QIP0"/>
<dbReference type="STRING" id="1236971.JCM9152_2669"/>